<gene>
    <name evidence="2" type="ORF">POPTR_007G061900</name>
</gene>
<sequence length="186" mass="20101">MVVHLVVPPTTPTLAIPIPNRAPTKSTMCVSPTILIGVLVVVFPDVKDSDPNLVVSTFSEDKFDGGLIFFPFHVMELHFVSLAGVNCPFVCLYRIPRLGFVPGYCLDAAIRNDGMLELIRFQALSAAGLSLLQAYCGFMQFWSTRVDVVFLMAFSSGYSGSAAVGILFLMMLLPLLMVCAAGCLSV</sequence>
<name>B9N7K8_POPTR</name>
<evidence type="ECO:0000256" key="1">
    <source>
        <dbReference type="SAM" id="Phobius"/>
    </source>
</evidence>
<feature type="transmembrane region" description="Helical" evidence="1">
    <location>
        <begin position="121"/>
        <end position="142"/>
    </location>
</feature>
<accession>B9N7K8</accession>
<feature type="transmembrane region" description="Helical" evidence="1">
    <location>
        <begin position="162"/>
        <end position="184"/>
    </location>
</feature>
<dbReference type="AlphaFoldDB" id="B9N7K8"/>
<keyword evidence="1" id="KW-0812">Transmembrane</keyword>
<protein>
    <submittedName>
        <fullName evidence="2">Uncharacterized protein</fullName>
    </submittedName>
</protein>
<keyword evidence="1" id="KW-0472">Membrane</keyword>
<evidence type="ECO:0000313" key="3">
    <source>
        <dbReference type="Proteomes" id="UP000006729"/>
    </source>
</evidence>
<dbReference type="InParanoid" id="B9N7K8"/>
<proteinExistence type="predicted"/>
<dbReference type="Proteomes" id="UP000006729">
    <property type="component" value="Chromosome 7"/>
</dbReference>
<reference evidence="2 3" key="1">
    <citation type="journal article" date="2006" name="Science">
        <title>The genome of black cottonwood, Populus trichocarpa (Torr. &amp; Gray).</title>
        <authorList>
            <person name="Tuskan G.A."/>
            <person name="Difazio S."/>
            <person name="Jansson S."/>
            <person name="Bohlmann J."/>
            <person name="Grigoriev I."/>
            <person name="Hellsten U."/>
            <person name="Putnam N."/>
            <person name="Ralph S."/>
            <person name="Rombauts S."/>
            <person name="Salamov A."/>
            <person name="Schein J."/>
            <person name="Sterck L."/>
            <person name="Aerts A."/>
            <person name="Bhalerao R.R."/>
            <person name="Bhalerao R.P."/>
            <person name="Blaudez D."/>
            <person name="Boerjan W."/>
            <person name="Brun A."/>
            <person name="Brunner A."/>
            <person name="Busov V."/>
            <person name="Campbell M."/>
            <person name="Carlson J."/>
            <person name="Chalot M."/>
            <person name="Chapman J."/>
            <person name="Chen G.L."/>
            <person name="Cooper D."/>
            <person name="Coutinho P.M."/>
            <person name="Couturier J."/>
            <person name="Covert S."/>
            <person name="Cronk Q."/>
            <person name="Cunningham R."/>
            <person name="Davis J."/>
            <person name="Degroeve S."/>
            <person name="Dejardin A."/>
            <person name="Depamphilis C."/>
            <person name="Detter J."/>
            <person name="Dirks B."/>
            <person name="Dubchak I."/>
            <person name="Duplessis S."/>
            <person name="Ehlting J."/>
            <person name="Ellis B."/>
            <person name="Gendler K."/>
            <person name="Goodstein D."/>
            <person name="Gribskov M."/>
            <person name="Grimwood J."/>
            <person name="Groover A."/>
            <person name="Gunter L."/>
            <person name="Hamberger B."/>
            <person name="Heinze B."/>
            <person name="Helariutta Y."/>
            <person name="Henrissat B."/>
            <person name="Holligan D."/>
            <person name="Holt R."/>
            <person name="Huang W."/>
            <person name="Islam-Faridi N."/>
            <person name="Jones S."/>
            <person name="Jones-Rhoades M."/>
            <person name="Jorgensen R."/>
            <person name="Joshi C."/>
            <person name="Kangasjarvi J."/>
            <person name="Karlsson J."/>
            <person name="Kelleher C."/>
            <person name="Kirkpatrick R."/>
            <person name="Kirst M."/>
            <person name="Kohler A."/>
            <person name="Kalluri U."/>
            <person name="Larimer F."/>
            <person name="Leebens-Mack J."/>
            <person name="Leple J.C."/>
            <person name="Locascio P."/>
            <person name="Lou Y."/>
            <person name="Lucas S."/>
            <person name="Martin F."/>
            <person name="Montanini B."/>
            <person name="Napoli C."/>
            <person name="Nelson D.R."/>
            <person name="Nelson C."/>
            <person name="Nieminen K."/>
            <person name="Nilsson O."/>
            <person name="Pereda V."/>
            <person name="Peter G."/>
            <person name="Philippe R."/>
            <person name="Pilate G."/>
            <person name="Poliakov A."/>
            <person name="Razumovskaya J."/>
            <person name="Richardson P."/>
            <person name="Rinaldi C."/>
            <person name="Ritland K."/>
            <person name="Rouze P."/>
            <person name="Ryaboy D."/>
            <person name="Schmutz J."/>
            <person name="Schrader J."/>
            <person name="Segerman B."/>
            <person name="Shin H."/>
            <person name="Siddiqui A."/>
            <person name="Sterky F."/>
            <person name="Terry A."/>
            <person name="Tsai C.J."/>
            <person name="Uberbacher E."/>
            <person name="Unneberg P."/>
            <person name="Vahala J."/>
            <person name="Wall K."/>
            <person name="Wessler S."/>
            <person name="Yang G."/>
            <person name="Yin T."/>
            <person name="Douglas C."/>
            <person name="Marra M."/>
            <person name="Sandberg G."/>
            <person name="Van de Peer Y."/>
            <person name="Rokhsar D."/>
        </authorList>
    </citation>
    <scope>NUCLEOTIDE SEQUENCE [LARGE SCALE GENOMIC DNA]</scope>
    <source>
        <strain evidence="3">cv. Nisqually</strain>
    </source>
</reference>
<keyword evidence="3" id="KW-1185">Reference proteome</keyword>
<keyword evidence="1" id="KW-1133">Transmembrane helix</keyword>
<organism evidence="2 3">
    <name type="scientific">Populus trichocarpa</name>
    <name type="common">Western balsam poplar</name>
    <name type="synonym">Populus balsamifera subsp. trichocarpa</name>
    <dbReference type="NCBI Taxonomy" id="3694"/>
    <lineage>
        <taxon>Eukaryota</taxon>
        <taxon>Viridiplantae</taxon>
        <taxon>Streptophyta</taxon>
        <taxon>Embryophyta</taxon>
        <taxon>Tracheophyta</taxon>
        <taxon>Spermatophyta</taxon>
        <taxon>Magnoliopsida</taxon>
        <taxon>eudicotyledons</taxon>
        <taxon>Gunneridae</taxon>
        <taxon>Pentapetalae</taxon>
        <taxon>rosids</taxon>
        <taxon>fabids</taxon>
        <taxon>Malpighiales</taxon>
        <taxon>Salicaceae</taxon>
        <taxon>Saliceae</taxon>
        <taxon>Populus</taxon>
    </lineage>
</organism>
<dbReference type="EMBL" id="CM009296">
    <property type="protein sequence ID" value="PNT27400.1"/>
    <property type="molecule type" value="Genomic_DNA"/>
</dbReference>
<evidence type="ECO:0000313" key="2">
    <source>
        <dbReference type="EMBL" id="PNT27400.1"/>
    </source>
</evidence>
<dbReference type="HOGENOM" id="CLU_1456802_0_0_1"/>